<dbReference type="InterPro" id="IPR051393">
    <property type="entry name" value="ABC_transporter_permease"/>
</dbReference>
<feature type="transmembrane region" description="Helical" evidence="7">
    <location>
        <begin position="220"/>
        <end position="239"/>
    </location>
</feature>
<dbReference type="Gene3D" id="1.10.3720.10">
    <property type="entry name" value="MetI-like"/>
    <property type="match status" value="1"/>
</dbReference>
<feature type="transmembrane region" description="Helical" evidence="7">
    <location>
        <begin position="272"/>
        <end position="291"/>
    </location>
</feature>
<feature type="transmembrane region" description="Helical" evidence="7">
    <location>
        <begin position="165"/>
        <end position="188"/>
    </location>
</feature>
<keyword evidence="12" id="KW-1185">Reference proteome</keyword>
<dbReference type="SUPFAM" id="SSF161098">
    <property type="entry name" value="MetI-like"/>
    <property type="match status" value="1"/>
</dbReference>
<name>A0A7W8KGJ5_9DEIO</name>
<evidence type="ECO:0000256" key="1">
    <source>
        <dbReference type="ARBA" id="ARBA00004651"/>
    </source>
</evidence>
<reference evidence="12" key="2">
    <citation type="journal article" date="2019" name="Int. J. Syst. Evol. Microbiol.">
        <title>The Global Catalogue of Microorganisms (GCM) 10K type strain sequencing project: providing services to taxonomists for standard genome sequencing and annotation.</title>
        <authorList>
            <consortium name="The Broad Institute Genomics Platform"/>
            <consortium name="The Broad Institute Genome Sequencing Center for Infectious Disease"/>
            <person name="Wu L."/>
            <person name="Ma J."/>
        </authorList>
    </citation>
    <scope>NUCLEOTIDE SEQUENCE [LARGE SCALE GENOMIC DNA]</scope>
    <source>
        <strain evidence="12">CGMCC 1.18437</strain>
    </source>
</reference>
<dbReference type="InterPro" id="IPR035906">
    <property type="entry name" value="MetI-like_sf"/>
</dbReference>
<evidence type="ECO:0000259" key="8">
    <source>
        <dbReference type="PROSITE" id="PS50928"/>
    </source>
</evidence>
<protein>
    <submittedName>
        <fullName evidence="10">Multiple sugar transport system permease protein</fullName>
    </submittedName>
    <submittedName>
        <fullName evidence="9">Sugar ABC transporter permease</fullName>
    </submittedName>
</protein>
<evidence type="ECO:0000313" key="9">
    <source>
        <dbReference type="EMBL" id="GHF52616.1"/>
    </source>
</evidence>
<keyword evidence="10" id="KW-0762">Sugar transport</keyword>
<evidence type="ECO:0000256" key="2">
    <source>
        <dbReference type="ARBA" id="ARBA00022448"/>
    </source>
</evidence>
<evidence type="ECO:0000256" key="4">
    <source>
        <dbReference type="ARBA" id="ARBA00022692"/>
    </source>
</evidence>
<feature type="transmembrane region" description="Helical" evidence="7">
    <location>
        <begin position="80"/>
        <end position="106"/>
    </location>
</feature>
<evidence type="ECO:0000313" key="11">
    <source>
        <dbReference type="Proteomes" id="UP000539473"/>
    </source>
</evidence>
<proteinExistence type="inferred from homology"/>
<dbReference type="PANTHER" id="PTHR30193:SF41">
    <property type="entry name" value="DIACETYLCHITOBIOSE UPTAKE SYSTEM PERMEASE PROTEIN NGCF"/>
    <property type="match status" value="1"/>
</dbReference>
<dbReference type="InterPro" id="IPR000515">
    <property type="entry name" value="MetI-like"/>
</dbReference>
<keyword evidence="4 7" id="KW-0812">Transmembrane</keyword>
<evidence type="ECO:0000313" key="12">
    <source>
        <dbReference type="Proteomes" id="UP000619376"/>
    </source>
</evidence>
<sequence length="301" mass="33572">MLKTAPSRTTVLSPQKQVQVRKRWLTAALMVAPFVLIYLLFLIYPSLRVIQLSLTNADLTGVGRNVGLSNYTKLLREPTFYTALLGTLYFILLTVVPNTLVGLGLALLVMRLRRLRNVVLAAFFLPQVLPVSVVTSIWNWMLDSNFGLVNSVTGSTISWFQDPVWAMPAVALVTIWWTVGFNVLLFIAGLQNIAPDIYEAAALDGAAGWRMFRSITWPNLWPVTSLILLLQLIAQFKIFDQVYLLTGGGPFDKTLVLLLYSYREGFQQQHGGYASAIGVVLMVIILVVSGVQNRLLNRGER</sequence>
<dbReference type="GO" id="GO:0005886">
    <property type="term" value="C:plasma membrane"/>
    <property type="evidence" value="ECO:0007669"/>
    <property type="project" value="UniProtKB-SubCell"/>
</dbReference>
<dbReference type="EMBL" id="BNAJ01000008">
    <property type="protein sequence ID" value="GHF52616.1"/>
    <property type="molecule type" value="Genomic_DNA"/>
</dbReference>
<dbReference type="PROSITE" id="PS50928">
    <property type="entry name" value="ABC_TM1"/>
    <property type="match status" value="1"/>
</dbReference>
<reference evidence="9" key="4">
    <citation type="submission" date="2024-05" db="EMBL/GenBank/DDBJ databases">
        <authorList>
            <person name="Sun Q."/>
            <person name="Zhou Y."/>
        </authorList>
    </citation>
    <scope>NUCLEOTIDE SEQUENCE</scope>
    <source>
        <strain evidence="9">CGMCC 1.18437</strain>
    </source>
</reference>
<feature type="transmembrane region" description="Helical" evidence="7">
    <location>
        <begin position="118"/>
        <end position="141"/>
    </location>
</feature>
<evidence type="ECO:0000256" key="7">
    <source>
        <dbReference type="RuleBase" id="RU363032"/>
    </source>
</evidence>
<evidence type="ECO:0000256" key="5">
    <source>
        <dbReference type="ARBA" id="ARBA00022989"/>
    </source>
</evidence>
<dbReference type="Pfam" id="PF00528">
    <property type="entry name" value="BPD_transp_1"/>
    <property type="match status" value="1"/>
</dbReference>
<organism evidence="10 11">
    <name type="scientific">Deinococcus metalli</name>
    <dbReference type="NCBI Taxonomy" id="1141878"/>
    <lineage>
        <taxon>Bacteria</taxon>
        <taxon>Thermotogati</taxon>
        <taxon>Deinococcota</taxon>
        <taxon>Deinococci</taxon>
        <taxon>Deinococcales</taxon>
        <taxon>Deinococcaceae</taxon>
        <taxon>Deinococcus</taxon>
    </lineage>
</organism>
<feature type="transmembrane region" description="Helical" evidence="7">
    <location>
        <begin position="24"/>
        <end position="44"/>
    </location>
</feature>
<evidence type="ECO:0000313" key="10">
    <source>
        <dbReference type="EMBL" id="MBB5377695.1"/>
    </source>
</evidence>
<dbReference type="AlphaFoldDB" id="A0A7W8KGJ5"/>
<dbReference type="Proteomes" id="UP000539473">
    <property type="component" value="Unassembled WGS sequence"/>
</dbReference>
<comment type="subcellular location">
    <subcellularLocation>
        <location evidence="1 7">Cell membrane</location>
        <topology evidence="1 7">Multi-pass membrane protein</topology>
    </subcellularLocation>
</comment>
<reference evidence="10 11" key="3">
    <citation type="submission" date="2020-08" db="EMBL/GenBank/DDBJ databases">
        <title>Genomic Encyclopedia of Type Strains, Phase IV (KMG-IV): sequencing the most valuable type-strain genomes for metagenomic binning, comparative biology and taxonomic classification.</title>
        <authorList>
            <person name="Goeker M."/>
        </authorList>
    </citation>
    <scope>NUCLEOTIDE SEQUENCE [LARGE SCALE GENOMIC DNA]</scope>
    <source>
        <strain evidence="10 11">DSM 27521</strain>
    </source>
</reference>
<reference evidence="9" key="1">
    <citation type="journal article" date="2014" name="Int. J. Syst. Evol. Microbiol.">
        <title>Complete genome of a new Firmicutes species belonging to the dominant human colonic microbiota ('Ruminococcus bicirculans') reveals two chromosomes and a selective capacity to utilize plant glucans.</title>
        <authorList>
            <consortium name="NISC Comparative Sequencing Program"/>
            <person name="Wegmann U."/>
            <person name="Louis P."/>
            <person name="Goesmann A."/>
            <person name="Henrissat B."/>
            <person name="Duncan S.H."/>
            <person name="Flint H.J."/>
        </authorList>
    </citation>
    <scope>NUCLEOTIDE SEQUENCE</scope>
    <source>
        <strain evidence="9">CGMCC 1.18437</strain>
    </source>
</reference>
<evidence type="ECO:0000256" key="3">
    <source>
        <dbReference type="ARBA" id="ARBA00022475"/>
    </source>
</evidence>
<keyword evidence="5 7" id="KW-1133">Transmembrane helix</keyword>
<feature type="domain" description="ABC transmembrane type-1" evidence="8">
    <location>
        <begin position="84"/>
        <end position="292"/>
    </location>
</feature>
<comment type="caution">
    <text evidence="10">The sequence shown here is derived from an EMBL/GenBank/DDBJ whole genome shotgun (WGS) entry which is preliminary data.</text>
</comment>
<accession>A0A7W8KGJ5</accession>
<dbReference type="CDD" id="cd06261">
    <property type="entry name" value="TM_PBP2"/>
    <property type="match status" value="1"/>
</dbReference>
<keyword evidence="6 7" id="KW-0472">Membrane</keyword>
<dbReference type="EMBL" id="JACHFK010000008">
    <property type="protein sequence ID" value="MBB5377695.1"/>
    <property type="molecule type" value="Genomic_DNA"/>
</dbReference>
<dbReference type="RefSeq" id="WP_184113498.1">
    <property type="nucleotide sequence ID" value="NZ_BNAJ01000008.1"/>
</dbReference>
<comment type="similarity">
    <text evidence="7">Belongs to the binding-protein-dependent transport system permease family.</text>
</comment>
<dbReference type="GO" id="GO:0055085">
    <property type="term" value="P:transmembrane transport"/>
    <property type="evidence" value="ECO:0007669"/>
    <property type="project" value="InterPro"/>
</dbReference>
<dbReference type="PANTHER" id="PTHR30193">
    <property type="entry name" value="ABC TRANSPORTER PERMEASE PROTEIN"/>
    <property type="match status" value="1"/>
</dbReference>
<evidence type="ECO:0000256" key="6">
    <source>
        <dbReference type="ARBA" id="ARBA00023136"/>
    </source>
</evidence>
<gene>
    <name evidence="9" type="ORF">GCM10017781_31230</name>
    <name evidence="10" type="ORF">HNQ07_003194</name>
</gene>
<dbReference type="Proteomes" id="UP000619376">
    <property type="component" value="Unassembled WGS sequence"/>
</dbReference>
<keyword evidence="3" id="KW-1003">Cell membrane</keyword>
<keyword evidence="2 7" id="KW-0813">Transport</keyword>